<dbReference type="SUPFAM" id="SSF57667">
    <property type="entry name" value="beta-beta-alpha zinc fingers"/>
    <property type="match status" value="1"/>
</dbReference>
<keyword evidence="2" id="KW-0479">Metal-binding</keyword>
<evidence type="ECO:0000313" key="13">
    <source>
        <dbReference type="Proteomes" id="UP000054359"/>
    </source>
</evidence>
<name>A0A087UEB9_STEMI</name>
<evidence type="ECO:0000256" key="9">
    <source>
        <dbReference type="ARBA" id="ARBA00038474"/>
    </source>
</evidence>
<dbReference type="Proteomes" id="UP000054359">
    <property type="component" value="Unassembled WGS sequence"/>
</dbReference>
<keyword evidence="6" id="KW-0805">Transcription regulation</keyword>
<dbReference type="PROSITE" id="PS00028">
    <property type="entry name" value="ZINC_FINGER_C2H2_1"/>
    <property type="match status" value="2"/>
</dbReference>
<dbReference type="EMBL" id="KK119431">
    <property type="protein sequence ID" value="KFM75708.1"/>
    <property type="molecule type" value="Genomic_DNA"/>
</dbReference>
<dbReference type="Gene3D" id="3.30.160.60">
    <property type="entry name" value="Classic Zinc Finger"/>
    <property type="match status" value="2"/>
</dbReference>
<evidence type="ECO:0000259" key="11">
    <source>
        <dbReference type="PROSITE" id="PS50157"/>
    </source>
</evidence>
<comment type="similarity">
    <text evidence="9">Belongs to the sal C2H2-type zinc-finger protein family.</text>
</comment>
<evidence type="ECO:0000256" key="4">
    <source>
        <dbReference type="ARBA" id="ARBA00022771"/>
    </source>
</evidence>
<accession>A0A087UEB9</accession>
<feature type="domain" description="C2H2-type" evidence="11">
    <location>
        <begin position="29"/>
        <end position="56"/>
    </location>
</feature>
<dbReference type="InterPro" id="IPR051565">
    <property type="entry name" value="Sal_C2H2-zinc-finger"/>
</dbReference>
<evidence type="ECO:0000256" key="2">
    <source>
        <dbReference type="ARBA" id="ARBA00022723"/>
    </source>
</evidence>
<dbReference type="GO" id="GO:0008270">
    <property type="term" value="F:zinc ion binding"/>
    <property type="evidence" value="ECO:0007669"/>
    <property type="project" value="UniProtKB-KW"/>
</dbReference>
<dbReference type="GO" id="GO:0000981">
    <property type="term" value="F:DNA-binding transcription factor activity, RNA polymerase II-specific"/>
    <property type="evidence" value="ECO:0007669"/>
    <property type="project" value="TreeGrafter"/>
</dbReference>
<dbReference type="FunFam" id="3.30.160.60:FF:000145">
    <property type="entry name" value="Zinc finger protein 574"/>
    <property type="match status" value="1"/>
</dbReference>
<keyword evidence="13" id="KW-1185">Reference proteome</keyword>
<evidence type="ECO:0000256" key="6">
    <source>
        <dbReference type="ARBA" id="ARBA00023015"/>
    </source>
</evidence>
<sequence>MFISFESTSFDPENLPQFQNSQLFCSNSNVCHICHKSFSRKGNLKKHLKLHTGNRPFHCTVCKRSFAVKGNFKRHMRLHRGERP</sequence>
<evidence type="ECO:0000256" key="10">
    <source>
        <dbReference type="PROSITE-ProRule" id="PRU00042"/>
    </source>
</evidence>
<keyword evidence="7" id="KW-0804">Transcription</keyword>
<dbReference type="STRING" id="407821.A0A087UEB9"/>
<dbReference type="AlphaFoldDB" id="A0A087UEB9"/>
<evidence type="ECO:0000256" key="1">
    <source>
        <dbReference type="ARBA" id="ARBA00004123"/>
    </source>
</evidence>
<gene>
    <name evidence="12" type="ORF">X975_00414</name>
</gene>
<dbReference type="FunFam" id="3.30.160.60:FF:000624">
    <property type="entry name" value="zinc finger protein 697"/>
    <property type="match status" value="1"/>
</dbReference>
<keyword evidence="4 10" id="KW-0863">Zinc-finger</keyword>
<evidence type="ECO:0000256" key="8">
    <source>
        <dbReference type="ARBA" id="ARBA00023242"/>
    </source>
</evidence>
<proteinExistence type="inferred from homology"/>
<dbReference type="PROSITE" id="PS50157">
    <property type="entry name" value="ZINC_FINGER_C2H2_2"/>
    <property type="match status" value="2"/>
</dbReference>
<dbReference type="PANTHER" id="PTHR23233:SF84">
    <property type="entry name" value="FI23031P1"/>
    <property type="match status" value="1"/>
</dbReference>
<keyword evidence="5" id="KW-0862">Zinc</keyword>
<dbReference type="GO" id="GO:0000978">
    <property type="term" value="F:RNA polymerase II cis-regulatory region sequence-specific DNA binding"/>
    <property type="evidence" value="ECO:0007669"/>
    <property type="project" value="TreeGrafter"/>
</dbReference>
<reference evidence="12 13" key="1">
    <citation type="submission" date="2013-11" db="EMBL/GenBank/DDBJ databases">
        <title>Genome sequencing of Stegodyphus mimosarum.</title>
        <authorList>
            <person name="Bechsgaard J."/>
        </authorList>
    </citation>
    <scope>NUCLEOTIDE SEQUENCE [LARGE SCALE GENOMIC DNA]</scope>
</reference>
<dbReference type="PANTHER" id="PTHR23233">
    <property type="entry name" value="SAL-LIKE PROTEIN"/>
    <property type="match status" value="1"/>
</dbReference>
<organism evidence="12 13">
    <name type="scientific">Stegodyphus mimosarum</name>
    <name type="common">African social velvet spider</name>
    <dbReference type="NCBI Taxonomy" id="407821"/>
    <lineage>
        <taxon>Eukaryota</taxon>
        <taxon>Metazoa</taxon>
        <taxon>Ecdysozoa</taxon>
        <taxon>Arthropoda</taxon>
        <taxon>Chelicerata</taxon>
        <taxon>Arachnida</taxon>
        <taxon>Araneae</taxon>
        <taxon>Araneomorphae</taxon>
        <taxon>Entelegynae</taxon>
        <taxon>Eresoidea</taxon>
        <taxon>Eresidae</taxon>
        <taxon>Stegodyphus</taxon>
    </lineage>
</organism>
<evidence type="ECO:0000256" key="5">
    <source>
        <dbReference type="ARBA" id="ARBA00022833"/>
    </source>
</evidence>
<feature type="domain" description="C2H2-type" evidence="11">
    <location>
        <begin position="57"/>
        <end position="84"/>
    </location>
</feature>
<dbReference type="InterPro" id="IPR036236">
    <property type="entry name" value="Znf_C2H2_sf"/>
</dbReference>
<feature type="non-terminal residue" evidence="12">
    <location>
        <position position="84"/>
    </location>
</feature>
<keyword evidence="8" id="KW-0539">Nucleus</keyword>
<dbReference type="SMART" id="SM00355">
    <property type="entry name" value="ZnF_C2H2"/>
    <property type="match status" value="2"/>
</dbReference>
<evidence type="ECO:0000256" key="7">
    <source>
        <dbReference type="ARBA" id="ARBA00023163"/>
    </source>
</evidence>
<evidence type="ECO:0000313" key="12">
    <source>
        <dbReference type="EMBL" id="KFM75708.1"/>
    </source>
</evidence>
<dbReference type="GO" id="GO:0005634">
    <property type="term" value="C:nucleus"/>
    <property type="evidence" value="ECO:0007669"/>
    <property type="project" value="UniProtKB-SubCell"/>
</dbReference>
<comment type="subcellular location">
    <subcellularLocation>
        <location evidence="1">Nucleus</location>
    </subcellularLocation>
</comment>
<dbReference type="Pfam" id="PF00096">
    <property type="entry name" value="zf-C2H2"/>
    <property type="match status" value="2"/>
</dbReference>
<dbReference type="OMA" id="MFISFES"/>
<dbReference type="OrthoDB" id="6436001at2759"/>
<evidence type="ECO:0000256" key="3">
    <source>
        <dbReference type="ARBA" id="ARBA00022737"/>
    </source>
</evidence>
<keyword evidence="3" id="KW-0677">Repeat</keyword>
<dbReference type="InterPro" id="IPR013087">
    <property type="entry name" value="Znf_C2H2_type"/>
</dbReference>
<protein>
    <submittedName>
        <fullName evidence="12">Zinc finger protein 282</fullName>
    </submittedName>
</protein>